<reference evidence="2 3" key="1">
    <citation type="submission" date="2024-01" db="EMBL/GenBank/DDBJ databases">
        <authorList>
            <person name="Allen C."/>
            <person name="Tagirdzhanova G."/>
        </authorList>
    </citation>
    <scope>NUCLEOTIDE SEQUENCE [LARGE SCALE GENOMIC DNA]</scope>
</reference>
<protein>
    <recommendedName>
        <fullName evidence="1">2EXR domain-containing protein</fullName>
    </recommendedName>
</protein>
<comment type="caution">
    <text evidence="2">The sequence shown here is derived from an EMBL/GenBank/DDBJ whole genome shotgun (WGS) entry which is preliminary data.</text>
</comment>
<organism evidence="2 3">
    <name type="scientific">Sporothrix bragantina</name>
    <dbReference type="NCBI Taxonomy" id="671064"/>
    <lineage>
        <taxon>Eukaryota</taxon>
        <taxon>Fungi</taxon>
        <taxon>Dikarya</taxon>
        <taxon>Ascomycota</taxon>
        <taxon>Pezizomycotina</taxon>
        <taxon>Sordariomycetes</taxon>
        <taxon>Sordariomycetidae</taxon>
        <taxon>Ophiostomatales</taxon>
        <taxon>Ophiostomataceae</taxon>
        <taxon>Sporothrix</taxon>
    </lineage>
</organism>
<evidence type="ECO:0000259" key="1">
    <source>
        <dbReference type="Pfam" id="PF20150"/>
    </source>
</evidence>
<sequence length="419" mass="48387">MATEFHLFSALPYEIRSAIWELCLPHRVEEIEPPIQNLRWPYIVCALDAAYMANRRPPAISRVCRESRTIVLKTGESYTHFADALRSRFDLPPHRLGEFADNYYVPVDTTRYQPSYTCFPCDGELESVDNAMWTQPGRLTLHLNHTEDHQDPFDAQITWELEEPVAKLLFRAKHLRATSVSIMADLILPFCENNLRIGPVIHVSMIRALRRAPSYNAVVLHVPVHLKSAVAARQSGLFGLLGDAPLQLVNPATDWARIEQFKALWLAHGEHLADRDAVNHFLVMLASEQGFLTRCRLWCHDVEKVWVNRLHDADGFRSRYGLMRDEVNEADDMPKPDVDSVWTGRNDWPGRDADWDPDEISAPTRYWVDIATRSLNKENPWVQAQLAQMPQFVPHVMFRYCDAKCYLPEEERPKRPIKD</sequence>
<dbReference type="PANTHER" id="PTHR35910:SF1">
    <property type="entry name" value="2EXR DOMAIN-CONTAINING PROTEIN"/>
    <property type="match status" value="1"/>
</dbReference>
<gene>
    <name evidence="2" type="ORF">SBRCBS47491_010186</name>
</gene>
<evidence type="ECO:0000313" key="2">
    <source>
        <dbReference type="EMBL" id="CAK7237877.1"/>
    </source>
</evidence>
<accession>A0ABP0D0D9</accession>
<dbReference type="Proteomes" id="UP001642406">
    <property type="component" value="Unassembled WGS sequence"/>
</dbReference>
<keyword evidence="3" id="KW-1185">Reference proteome</keyword>
<dbReference type="EMBL" id="CAWUHC010000217">
    <property type="protein sequence ID" value="CAK7237877.1"/>
    <property type="molecule type" value="Genomic_DNA"/>
</dbReference>
<name>A0ABP0D0D9_9PEZI</name>
<dbReference type="Pfam" id="PF20150">
    <property type="entry name" value="2EXR"/>
    <property type="match status" value="1"/>
</dbReference>
<dbReference type="InterPro" id="IPR045518">
    <property type="entry name" value="2EXR"/>
</dbReference>
<feature type="domain" description="2EXR" evidence="1">
    <location>
        <begin position="5"/>
        <end position="81"/>
    </location>
</feature>
<dbReference type="PANTHER" id="PTHR35910">
    <property type="entry name" value="2EXR DOMAIN-CONTAINING PROTEIN"/>
    <property type="match status" value="1"/>
</dbReference>
<proteinExistence type="predicted"/>
<evidence type="ECO:0000313" key="3">
    <source>
        <dbReference type="Proteomes" id="UP001642406"/>
    </source>
</evidence>